<keyword evidence="2" id="KW-1185">Reference proteome</keyword>
<sequence>MEGTVAAGRQYQPPADGVKIWVCEFVRSWFCAAECEKIGALVLLKTFVGWVIVSTKLP</sequence>
<dbReference type="Proteomes" id="UP001428341">
    <property type="component" value="Unassembled WGS sequence"/>
</dbReference>
<evidence type="ECO:0000313" key="1">
    <source>
        <dbReference type="EMBL" id="KAK9214129.1"/>
    </source>
</evidence>
<dbReference type="EMBL" id="JBCGBO010000003">
    <property type="protein sequence ID" value="KAK9214129.1"/>
    <property type="molecule type" value="Genomic_DNA"/>
</dbReference>
<evidence type="ECO:0000313" key="2">
    <source>
        <dbReference type="Proteomes" id="UP001428341"/>
    </source>
</evidence>
<proteinExistence type="predicted"/>
<accession>A0AAP0MIN6</accession>
<gene>
    <name evidence="1" type="ORF">WN944_006117</name>
</gene>
<name>A0AAP0MIN6_9ROSI</name>
<dbReference type="AlphaFoldDB" id="A0AAP0MIN6"/>
<comment type="caution">
    <text evidence="1">The sequence shown here is derived from an EMBL/GenBank/DDBJ whole genome shotgun (WGS) entry which is preliminary data.</text>
</comment>
<reference evidence="1 2" key="1">
    <citation type="submission" date="2024-05" db="EMBL/GenBank/DDBJ databases">
        <title>Haplotype-resolved chromosome-level genome assembly of Huyou (Citrus changshanensis).</title>
        <authorList>
            <person name="Miao C."/>
            <person name="Chen W."/>
            <person name="Wu Y."/>
            <person name="Wang L."/>
            <person name="Zhao S."/>
            <person name="Grierson D."/>
            <person name="Xu C."/>
            <person name="Chen K."/>
        </authorList>
    </citation>
    <scope>NUCLEOTIDE SEQUENCE [LARGE SCALE GENOMIC DNA]</scope>
    <source>
        <strain evidence="1">01-14</strain>
        <tissue evidence="1">Leaf</tissue>
    </source>
</reference>
<protein>
    <submittedName>
        <fullName evidence="1">Uncharacterized protein</fullName>
    </submittedName>
</protein>
<organism evidence="1 2">
    <name type="scientific">Citrus x changshan-huyou</name>
    <dbReference type="NCBI Taxonomy" id="2935761"/>
    <lineage>
        <taxon>Eukaryota</taxon>
        <taxon>Viridiplantae</taxon>
        <taxon>Streptophyta</taxon>
        <taxon>Embryophyta</taxon>
        <taxon>Tracheophyta</taxon>
        <taxon>Spermatophyta</taxon>
        <taxon>Magnoliopsida</taxon>
        <taxon>eudicotyledons</taxon>
        <taxon>Gunneridae</taxon>
        <taxon>Pentapetalae</taxon>
        <taxon>rosids</taxon>
        <taxon>malvids</taxon>
        <taxon>Sapindales</taxon>
        <taxon>Rutaceae</taxon>
        <taxon>Aurantioideae</taxon>
        <taxon>Citrus</taxon>
    </lineage>
</organism>